<dbReference type="PANTHER" id="PTHR45786:SF74">
    <property type="entry name" value="ATP-DEPENDENT DNA HELICASE"/>
    <property type="match status" value="1"/>
</dbReference>
<dbReference type="AlphaFoldDB" id="A0A2U1NT87"/>
<sequence length="253" mass="28998">MAPDNMRSELEKNKGFLNIGGQQKRRRTHQQGLLNNKGKAIATDHTCTQTQYLNTTHAIPDAFSPENQSYRIEQNRLPDACLTSDSTPSCSQDLLNLYIDIGDCEYACKYCNAAFWYSERLKSKCHLNKLKYNKCCAGGQVLLQPEPEPPITARDKVNDGTADEFKIQLYNVVGTREYWCEYSGLPSSGTLGAIVFQPDADSQTDYDIIIEYRDRRPQRINKLHNSYMSLQYPLLFVYGQSATRKIWPIWPYL</sequence>
<protein>
    <recommendedName>
        <fullName evidence="3">Helitron helicase-like domain-containing protein</fullName>
    </recommendedName>
</protein>
<dbReference type="PANTHER" id="PTHR45786">
    <property type="entry name" value="DNA BINDING PROTEIN-LIKE"/>
    <property type="match status" value="1"/>
</dbReference>
<dbReference type="OrthoDB" id="10652392at2759"/>
<gene>
    <name evidence="1" type="ORF">CTI12_AA231780</name>
</gene>
<accession>A0A2U1NT87</accession>
<reference evidence="1 2" key="1">
    <citation type="journal article" date="2018" name="Mol. Plant">
        <title>The genome of Artemisia annua provides insight into the evolution of Asteraceae family and artemisinin biosynthesis.</title>
        <authorList>
            <person name="Shen Q."/>
            <person name="Zhang L."/>
            <person name="Liao Z."/>
            <person name="Wang S."/>
            <person name="Yan T."/>
            <person name="Shi P."/>
            <person name="Liu M."/>
            <person name="Fu X."/>
            <person name="Pan Q."/>
            <person name="Wang Y."/>
            <person name="Lv Z."/>
            <person name="Lu X."/>
            <person name="Zhang F."/>
            <person name="Jiang W."/>
            <person name="Ma Y."/>
            <person name="Chen M."/>
            <person name="Hao X."/>
            <person name="Li L."/>
            <person name="Tang Y."/>
            <person name="Lv G."/>
            <person name="Zhou Y."/>
            <person name="Sun X."/>
            <person name="Brodelius P.E."/>
            <person name="Rose J.K.C."/>
            <person name="Tang K."/>
        </authorList>
    </citation>
    <scope>NUCLEOTIDE SEQUENCE [LARGE SCALE GENOMIC DNA]</scope>
    <source>
        <strain evidence="2">cv. Huhao1</strain>
        <tissue evidence="1">Leaf</tissue>
    </source>
</reference>
<dbReference type="Proteomes" id="UP000245207">
    <property type="component" value="Unassembled WGS sequence"/>
</dbReference>
<organism evidence="1 2">
    <name type="scientific">Artemisia annua</name>
    <name type="common">Sweet wormwood</name>
    <dbReference type="NCBI Taxonomy" id="35608"/>
    <lineage>
        <taxon>Eukaryota</taxon>
        <taxon>Viridiplantae</taxon>
        <taxon>Streptophyta</taxon>
        <taxon>Embryophyta</taxon>
        <taxon>Tracheophyta</taxon>
        <taxon>Spermatophyta</taxon>
        <taxon>Magnoliopsida</taxon>
        <taxon>eudicotyledons</taxon>
        <taxon>Gunneridae</taxon>
        <taxon>Pentapetalae</taxon>
        <taxon>asterids</taxon>
        <taxon>campanulids</taxon>
        <taxon>Asterales</taxon>
        <taxon>Asteraceae</taxon>
        <taxon>Asteroideae</taxon>
        <taxon>Anthemideae</taxon>
        <taxon>Artemisiinae</taxon>
        <taxon>Artemisia</taxon>
    </lineage>
</organism>
<keyword evidence="2" id="KW-1185">Reference proteome</keyword>
<name>A0A2U1NT87_ARTAN</name>
<evidence type="ECO:0000313" key="2">
    <source>
        <dbReference type="Proteomes" id="UP000245207"/>
    </source>
</evidence>
<dbReference type="EMBL" id="PKPP01002229">
    <property type="protein sequence ID" value="PWA76733.1"/>
    <property type="molecule type" value="Genomic_DNA"/>
</dbReference>
<comment type="caution">
    <text evidence="1">The sequence shown here is derived from an EMBL/GenBank/DDBJ whole genome shotgun (WGS) entry which is preliminary data.</text>
</comment>
<evidence type="ECO:0008006" key="3">
    <source>
        <dbReference type="Google" id="ProtNLM"/>
    </source>
</evidence>
<evidence type="ECO:0000313" key="1">
    <source>
        <dbReference type="EMBL" id="PWA76733.1"/>
    </source>
</evidence>
<proteinExistence type="predicted"/>